<feature type="domain" description="TGS" evidence="1">
    <location>
        <begin position="1"/>
        <end position="34"/>
    </location>
</feature>
<proteinExistence type="predicted"/>
<evidence type="ECO:0000313" key="2">
    <source>
        <dbReference type="EMBL" id="KKT25195.1"/>
    </source>
</evidence>
<name>A0A0G1FS49_9BACT</name>
<organism evidence="2 3">
    <name type="scientific">Candidatus Nomurabacteria bacterium GW2011_GWF2_43_8</name>
    <dbReference type="NCBI Taxonomy" id="1618779"/>
    <lineage>
        <taxon>Bacteria</taxon>
        <taxon>Candidatus Nomuraibacteriota</taxon>
    </lineage>
</organism>
<accession>A0A0G1FS49</accession>
<dbReference type="Pfam" id="PF02824">
    <property type="entry name" value="TGS"/>
    <property type="match status" value="1"/>
</dbReference>
<dbReference type="GO" id="GO:0016301">
    <property type="term" value="F:kinase activity"/>
    <property type="evidence" value="ECO:0007669"/>
    <property type="project" value="UniProtKB-KW"/>
</dbReference>
<keyword evidence="2" id="KW-0808">Transferase</keyword>
<protein>
    <submittedName>
        <fullName evidence="2">GTP pyrophosphokinase</fullName>
    </submittedName>
</protein>
<dbReference type="InterPro" id="IPR012676">
    <property type="entry name" value="TGS-like"/>
</dbReference>
<gene>
    <name evidence="2" type="ORF">UW07_C0001G0027</name>
</gene>
<dbReference type="InterPro" id="IPR004095">
    <property type="entry name" value="TGS"/>
</dbReference>
<dbReference type="PATRIC" id="fig|1618779.3.peg.30"/>
<dbReference type="Proteomes" id="UP000033831">
    <property type="component" value="Unassembled WGS sequence"/>
</dbReference>
<dbReference type="Gene3D" id="3.10.20.30">
    <property type="match status" value="1"/>
</dbReference>
<reference evidence="2 3" key="1">
    <citation type="journal article" date="2015" name="Nature">
        <title>rRNA introns, odd ribosomes, and small enigmatic genomes across a large radiation of phyla.</title>
        <authorList>
            <person name="Brown C.T."/>
            <person name="Hug L.A."/>
            <person name="Thomas B.C."/>
            <person name="Sharon I."/>
            <person name="Castelle C.J."/>
            <person name="Singh A."/>
            <person name="Wilkins M.J."/>
            <person name="Williams K.H."/>
            <person name="Banfield J.F."/>
        </authorList>
    </citation>
    <scope>NUCLEOTIDE SEQUENCE [LARGE SCALE GENOMIC DNA]</scope>
</reference>
<feature type="non-terminal residue" evidence="2">
    <location>
        <position position="1"/>
    </location>
</feature>
<keyword evidence="2" id="KW-0418">Kinase</keyword>
<dbReference type="AlphaFoldDB" id="A0A0G1FS49"/>
<comment type="caution">
    <text evidence="2">The sequence shown here is derived from an EMBL/GenBank/DDBJ whole genome shotgun (WGS) entry which is preliminary data.</text>
</comment>
<evidence type="ECO:0000313" key="3">
    <source>
        <dbReference type="Proteomes" id="UP000033831"/>
    </source>
</evidence>
<evidence type="ECO:0000259" key="1">
    <source>
        <dbReference type="Pfam" id="PF02824"/>
    </source>
</evidence>
<dbReference type="EMBL" id="LCGX01000001">
    <property type="protein sequence ID" value="KKT25195.1"/>
    <property type="molecule type" value="Genomic_DNA"/>
</dbReference>
<dbReference type="InterPro" id="IPR012675">
    <property type="entry name" value="Beta-grasp_dom_sf"/>
</dbReference>
<dbReference type="SUPFAM" id="SSF81271">
    <property type="entry name" value="TGS-like"/>
    <property type="match status" value="1"/>
</dbReference>
<sequence>HSDIGDHTSGAKINGKMSPIFSKLKNGDIVEIITKKDAKPSNKWLDYVKTSIAKKHIKSYLEKNSLLSKLKSFGRS</sequence>